<evidence type="ECO:0000256" key="1">
    <source>
        <dbReference type="ARBA" id="ARBA00004162"/>
    </source>
</evidence>
<evidence type="ECO:0000256" key="2">
    <source>
        <dbReference type="ARBA" id="ARBA00006742"/>
    </source>
</evidence>
<keyword evidence="5" id="KW-0812">Transmembrane</keyword>
<dbReference type="PANTHER" id="PTHR33909:SF1">
    <property type="entry name" value="SEC TRANSLOCON ACCESSORY COMPLEX SUBUNIT YAJC"/>
    <property type="match status" value="1"/>
</dbReference>
<keyword evidence="3" id="KW-0813">Transport</keyword>
<organism evidence="11 12">
    <name type="scientific">Natronosporangium hydrolyticum</name>
    <dbReference type="NCBI Taxonomy" id="2811111"/>
    <lineage>
        <taxon>Bacteria</taxon>
        <taxon>Bacillati</taxon>
        <taxon>Actinomycetota</taxon>
        <taxon>Actinomycetes</taxon>
        <taxon>Micromonosporales</taxon>
        <taxon>Micromonosporaceae</taxon>
        <taxon>Natronosporangium</taxon>
    </lineage>
</organism>
<keyword evidence="7" id="KW-1133">Transmembrane helix</keyword>
<dbReference type="NCBIfam" id="TIGR00739">
    <property type="entry name" value="yajC"/>
    <property type="match status" value="1"/>
</dbReference>
<dbReference type="GO" id="GO:0015031">
    <property type="term" value="P:protein transport"/>
    <property type="evidence" value="ECO:0007669"/>
    <property type="project" value="UniProtKB-KW"/>
</dbReference>
<dbReference type="EMBL" id="CP070499">
    <property type="protein sequence ID" value="QSB17269.1"/>
    <property type="molecule type" value="Genomic_DNA"/>
</dbReference>
<dbReference type="GO" id="GO:0005886">
    <property type="term" value="C:plasma membrane"/>
    <property type="evidence" value="ECO:0007669"/>
    <property type="project" value="UniProtKB-SubCell"/>
</dbReference>
<evidence type="ECO:0000313" key="11">
    <source>
        <dbReference type="EMBL" id="QSB17269.1"/>
    </source>
</evidence>
<dbReference type="Pfam" id="PF02699">
    <property type="entry name" value="YajC"/>
    <property type="match status" value="1"/>
</dbReference>
<evidence type="ECO:0000256" key="3">
    <source>
        <dbReference type="ARBA" id="ARBA00022448"/>
    </source>
</evidence>
<keyword evidence="9" id="KW-0472">Membrane</keyword>
<keyword evidence="12" id="KW-1185">Reference proteome</keyword>
<comment type="subcellular location">
    <subcellularLocation>
        <location evidence="1">Cell membrane</location>
        <topology evidence="1">Single-pass membrane protein</topology>
    </subcellularLocation>
</comment>
<evidence type="ECO:0000256" key="6">
    <source>
        <dbReference type="ARBA" id="ARBA00022927"/>
    </source>
</evidence>
<reference evidence="11" key="1">
    <citation type="submission" date="2021-02" db="EMBL/GenBank/DDBJ databases">
        <title>Natrosporangium hydrolyticum gen. nov., sp. nov, a haloalkaliphilic actinobacterium from a soda solonchak soil.</title>
        <authorList>
            <person name="Sorokin D.Y."/>
            <person name="Khijniak T.V."/>
            <person name="Zakharycheva A.P."/>
            <person name="Boueva O.V."/>
            <person name="Ariskina E.V."/>
            <person name="Hahnke R.L."/>
            <person name="Bunk B."/>
            <person name="Sproer C."/>
            <person name="Schumann P."/>
            <person name="Evtushenko L.I."/>
            <person name="Kublanov I.V."/>
        </authorList>
    </citation>
    <scope>NUCLEOTIDE SEQUENCE</scope>
    <source>
        <strain evidence="11">DSM 106523</strain>
    </source>
</reference>
<accession>A0A895YP59</accession>
<keyword evidence="8" id="KW-0811">Translocation</keyword>
<protein>
    <submittedName>
        <fullName evidence="11">Preprotein translocase subunit YajC</fullName>
    </submittedName>
</protein>
<keyword evidence="4" id="KW-1003">Cell membrane</keyword>
<evidence type="ECO:0000256" key="5">
    <source>
        <dbReference type="ARBA" id="ARBA00022692"/>
    </source>
</evidence>
<dbReference type="InterPro" id="IPR003849">
    <property type="entry name" value="Preprotein_translocase_YajC"/>
</dbReference>
<sequence length="110" mass="11857">MMAGLFAIFYFLLIRPNRRRKQAMDSLQNRLAVGDEVMTSGGLYGTVAELDEKSVILETSEGVYSRYARGAVVEVVSSAAGEADAEDGAEASTDTSDVSDPATERRDSKD</sequence>
<evidence type="ECO:0000313" key="12">
    <source>
        <dbReference type="Proteomes" id="UP000662857"/>
    </source>
</evidence>
<feature type="region of interest" description="Disordered" evidence="10">
    <location>
        <begin position="81"/>
        <end position="110"/>
    </location>
</feature>
<evidence type="ECO:0000256" key="4">
    <source>
        <dbReference type="ARBA" id="ARBA00022475"/>
    </source>
</evidence>
<name>A0A895YP59_9ACTN</name>
<proteinExistence type="inferred from homology"/>
<gene>
    <name evidence="11" type="primary">yajC</name>
    <name evidence="11" type="ORF">JQS43_12040</name>
</gene>
<evidence type="ECO:0000256" key="8">
    <source>
        <dbReference type="ARBA" id="ARBA00023010"/>
    </source>
</evidence>
<evidence type="ECO:0000256" key="7">
    <source>
        <dbReference type="ARBA" id="ARBA00022989"/>
    </source>
</evidence>
<dbReference type="Proteomes" id="UP000662857">
    <property type="component" value="Chromosome"/>
</dbReference>
<comment type="similarity">
    <text evidence="2">Belongs to the YajC family.</text>
</comment>
<dbReference type="SMART" id="SM01323">
    <property type="entry name" value="YajC"/>
    <property type="match status" value="1"/>
</dbReference>
<dbReference type="PANTHER" id="PTHR33909">
    <property type="entry name" value="SEC TRANSLOCON ACCESSORY COMPLEX SUBUNIT YAJC"/>
    <property type="match status" value="1"/>
</dbReference>
<dbReference type="AlphaFoldDB" id="A0A895YP59"/>
<dbReference type="KEGG" id="nhy:JQS43_12040"/>
<keyword evidence="6" id="KW-0653">Protein transport</keyword>
<evidence type="ECO:0000256" key="10">
    <source>
        <dbReference type="SAM" id="MobiDB-lite"/>
    </source>
</evidence>
<evidence type="ECO:0000256" key="9">
    <source>
        <dbReference type="ARBA" id="ARBA00023136"/>
    </source>
</evidence>